<sequence length="103" mass="12008">MYLQVILDLFRIYIQLIHTYPQEELILVLEQGFMRVTVELQDVGCLQSLAGTLRREERSSRTGWRGEERENKRGRKTSDRVGEKNTHGFGGDWCRFCSSAEVL</sequence>
<dbReference type="EMBL" id="GDJX01019733">
    <property type="protein sequence ID" value="JAT48203.1"/>
    <property type="molecule type" value="Transcribed_RNA"/>
</dbReference>
<proteinExistence type="predicted"/>
<feature type="region of interest" description="Disordered" evidence="1">
    <location>
        <begin position="53"/>
        <end position="92"/>
    </location>
</feature>
<gene>
    <name evidence="2" type="primary">ZNF599</name>
    <name evidence="2" type="ORF">g.49243</name>
</gene>
<evidence type="ECO:0000313" key="2">
    <source>
        <dbReference type="EMBL" id="JAT48203.1"/>
    </source>
</evidence>
<dbReference type="AlphaFoldDB" id="A0A1D1Y0M9"/>
<name>A0A1D1Y0M9_9ARAE</name>
<feature type="compositionally biased region" description="Basic and acidic residues" evidence="1">
    <location>
        <begin position="53"/>
        <end position="86"/>
    </location>
</feature>
<protein>
    <submittedName>
        <fullName evidence="2">Zinc finger protein 599</fullName>
    </submittedName>
</protein>
<reference evidence="2" key="1">
    <citation type="submission" date="2015-07" db="EMBL/GenBank/DDBJ databases">
        <title>Transcriptome Assembly of Anthurium amnicola.</title>
        <authorList>
            <person name="Suzuki J."/>
        </authorList>
    </citation>
    <scope>NUCLEOTIDE SEQUENCE</scope>
</reference>
<organism evidence="2">
    <name type="scientific">Anthurium amnicola</name>
    <dbReference type="NCBI Taxonomy" id="1678845"/>
    <lineage>
        <taxon>Eukaryota</taxon>
        <taxon>Viridiplantae</taxon>
        <taxon>Streptophyta</taxon>
        <taxon>Embryophyta</taxon>
        <taxon>Tracheophyta</taxon>
        <taxon>Spermatophyta</taxon>
        <taxon>Magnoliopsida</taxon>
        <taxon>Liliopsida</taxon>
        <taxon>Araceae</taxon>
        <taxon>Pothoideae</taxon>
        <taxon>Potheae</taxon>
        <taxon>Anthurium</taxon>
    </lineage>
</organism>
<evidence type="ECO:0000256" key="1">
    <source>
        <dbReference type="SAM" id="MobiDB-lite"/>
    </source>
</evidence>
<accession>A0A1D1Y0M9</accession>